<protein>
    <submittedName>
        <fullName evidence="2">Uncharacterized protein</fullName>
    </submittedName>
</protein>
<feature type="transmembrane region" description="Helical" evidence="1">
    <location>
        <begin position="61"/>
        <end position="84"/>
    </location>
</feature>
<dbReference type="AlphaFoldDB" id="A0A3B0V2H2"/>
<name>A0A3B0V2H2_9ZZZZ</name>
<keyword evidence="1" id="KW-1133">Transmembrane helix</keyword>
<evidence type="ECO:0000313" key="2">
    <source>
        <dbReference type="EMBL" id="VAW35100.1"/>
    </source>
</evidence>
<dbReference type="EMBL" id="UOEW01000098">
    <property type="protein sequence ID" value="VAW35100.1"/>
    <property type="molecule type" value="Genomic_DNA"/>
</dbReference>
<reference evidence="2" key="1">
    <citation type="submission" date="2018-06" db="EMBL/GenBank/DDBJ databases">
        <authorList>
            <person name="Zhirakovskaya E."/>
        </authorList>
    </citation>
    <scope>NUCLEOTIDE SEQUENCE</scope>
</reference>
<evidence type="ECO:0000256" key="1">
    <source>
        <dbReference type="SAM" id="Phobius"/>
    </source>
</evidence>
<keyword evidence="1" id="KW-0812">Transmembrane</keyword>
<feature type="transmembrane region" description="Helical" evidence="1">
    <location>
        <begin position="90"/>
        <end position="107"/>
    </location>
</feature>
<dbReference type="Pfam" id="PF16357">
    <property type="entry name" value="PepSY_TM_like_2"/>
    <property type="match status" value="1"/>
</dbReference>
<gene>
    <name evidence="2" type="ORF">MNBD_GAMMA01-280</name>
</gene>
<proteinExistence type="predicted"/>
<dbReference type="InterPro" id="IPR032307">
    <property type="entry name" value="PepSY_TM-like_2"/>
</dbReference>
<sequence length="109" mass="12049">GQAKIKSIGNSFKLEWTGSSMDVVIASTSQPRVAQLQLKQTSWYRHLVQLHKAKGNTAFKVYATIFATALLLLLITGFILAWQVPRLRKLTFVATILGVTVFVAMILSS</sequence>
<keyword evidence="1" id="KW-0472">Membrane</keyword>
<organism evidence="2">
    <name type="scientific">hydrothermal vent metagenome</name>
    <dbReference type="NCBI Taxonomy" id="652676"/>
    <lineage>
        <taxon>unclassified sequences</taxon>
        <taxon>metagenomes</taxon>
        <taxon>ecological metagenomes</taxon>
    </lineage>
</organism>
<feature type="non-terminal residue" evidence="2">
    <location>
        <position position="1"/>
    </location>
</feature>
<accession>A0A3B0V2H2</accession>